<organism evidence="2 3">
    <name type="scientific">Allacma fusca</name>
    <dbReference type="NCBI Taxonomy" id="39272"/>
    <lineage>
        <taxon>Eukaryota</taxon>
        <taxon>Metazoa</taxon>
        <taxon>Ecdysozoa</taxon>
        <taxon>Arthropoda</taxon>
        <taxon>Hexapoda</taxon>
        <taxon>Collembola</taxon>
        <taxon>Symphypleona</taxon>
        <taxon>Sminthuridae</taxon>
        <taxon>Allacma</taxon>
    </lineage>
</organism>
<comment type="caution">
    <text evidence="2">The sequence shown here is derived from an EMBL/GenBank/DDBJ whole genome shotgun (WGS) entry which is preliminary data.</text>
</comment>
<reference evidence="2" key="1">
    <citation type="submission" date="2021-06" db="EMBL/GenBank/DDBJ databases">
        <authorList>
            <person name="Hodson N. C."/>
            <person name="Mongue J. A."/>
            <person name="Jaron S. K."/>
        </authorList>
    </citation>
    <scope>NUCLEOTIDE SEQUENCE</scope>
</reference>
<keyword evidence="3" id="KW-1185">Reference proteome</keyword>
<sequence>MLGNRIPSQSNMLHSIGFVFIYLLFQCNVNDCLRYPNEIYIEEWIEHFASCRVEIYTDGATQLGFFNQKLPFQHPLVLSKDRGVNPEEKLGSYSRHTDHCLANLVLMFSKKPRTRVRPIDISSIDFLRSIMYIPCVQHYHLVISSSDVHEEVNVIYNLPDPGFGKGEFTHFVYIILKGNTGFPRELHKIQFKYFIIPCYPCLKLSLTKLYTNPSSLWSYTDSRRALDLSNLFESRREILKTIPHRFFLFNELMIVSSLRREEIPTAFNHMITTLQTKFSNSSVLFDDQFPNTISAQDRLKKTFNLPHVSYEREQTTCQFIPIGIRFYNFITCVRAEESTSIRVYLDPFDRSTWIGLLVTSLVVALVITRIAMTKQSALYDSLFLVFSILLENCDIPSFLQKGRTTRVIVGMCFFLWIIAANSYKGKITESVTIPKGKKTLETFNDLRNFTFLSSVRTEFRMFTQSHSMWQTFWRQAGEIRPLEDPKFNQNRQFLTKFGFDLCIALIGTQIIASMGRSMPEGERFNIVRLEQVLLMVDFPREFPNVTIEQELCKCNNSAFIDDDDKLDNFVPDFGRGEKKILFRGKEKYLKQVVGWTFSNYKKTGSLLYEFIRYLILESGILPWLIKQARVHRKSLKYSAILERGSTKVLSLSWKSNLISGLSKITMCCWSISGIVLVLELFMKMCSSWKARKTVKVKSSNFIRRNLVIDIQPESNTQISNSSQT</sequence>
<gene>
    <name evidence="2" type="ORF">AFUS01_LOCUS9263</name>
</gene>
<name>A0A8J2JRB3_9HEXA</name>
<protein>
    <submittedName>
        <fullName evidence="2">Uncharacterized protein</fullName>
    </submittedName>
</protein>
<evidence type="ECO:0000256" key="1">
    <source>
        <dbReference type="SAM" id="SignalP"/>
    </source>
</evidence>
<feature type="signal peptide" evidence="1">
    <location>
        <begin position="1"/>
        <end position="32"/>
    </location>
</feature>
<evidence type="ECO:0000313" key="3">
    <source>
        <dbReference type="Proteomes" id="UP000708208"/>
    </source>
</evidence>
<feature type="chain" id="PRO_5035240291" evidence="1">
    <location>
        <begin position="33"/>
        <end position="724"/>
    </location>
</feature>
<accession>A0A8J2JRB3</accession>
<dbReference type="AlphaFoldDB" id="A0A8J2JRB3"/>
<keyword evidence="1" id="KW-0732">Signal</keyword>
<dbReference type="EMBL" id="CAJVCH010066002">
    <property type="protein sequence ID" value="CAG7719969.1"/>
    <property type="molecule type" value="Genomic_DNA"/>
</dbReference>
<dbReference type="Proteomes" id="UP000708208">
    <property type="component" value="Unassembled WGS sequence"/>
</dbReference>
<proteinExistence type="predicted"/>
<dbReference type="OrthoDB" id="8299208at2759"/>
<evidence type="ECO:0000313" key="2">
    <source>
        <dbReference type="EMBL" id="CAG7719969.1"/>
    </source>
</evidence>